<dbReference type="EMBL" id="CAEZVU010000108">
    <property type="protein sequence ID" value="CAB4637509.1"/>
    <property type="molecule type" value="Genomic_DNA"/>
</dbReference>
<proteinExistence type="predicted"/>
<feature type="transmembrane region" description="Helical" evidence="1">
    <location>
        <begin position="101"/>
        <end position="119"/>
    </location>
</feature>
<sequence length="204" mass="22250">MSGNSAESVNLPKRFGPLRLVSRFFYAKSNLATALLATATFAGYLVFVLTLQGKAFEVANSSIRSLGTSFGFGQAEILAFLSERSDPMISAYINFNQVWDSLFGLIYGVMYVIWVSVAFKPYSPKVGILNLLPFGQVVFDWLENASLAALSNQYLADGTISSSMALVASTASSIKWVFSLLVYLLILVGIVMRIVRAAKIRSQS</sequence>
<keyword evidence="1" id="KW-0472">Membrane</keyword>
<keyword evidence="1" id="KW-1133">Transmembrane helix</keyword>
<gene>
    <name evidence="2" type="ORF">UFOPK1639_00376</name>
    <name evidence="3" type="ORF">UFOPK2132_00615</name>
</gene>
<evidence type="ECO:0000313" key="3">
    <source>
        <dbReference type="EMBL" id="CAB4637509.1"/>
    </source>
</evidence>
<protein>
    <submittedName>
        <fullName evidence="2">Unannotated protein</fullName>
    </submittedName>
</protein>
<accession>A0A6J6D9M1</accession>
<evidence type="ECO:0000313" key="2">
    <source>
        <dbReference type="EMBL" id="CAB4560014.1"/>
    </source>
</evidence>
<keyword evidence="1" id="KW-0812">Transmembrane</keyword>
<evidence type="ECO:0000256" key="1">
    <source>
        <dbReference type="SAM" id="Phobius"/>
    </source>
</evidence>
<name>A0A6J6D9M1_9ZZZZ</name>
<dbReference type="EMBL" id="CAEZTH010000029">
    <property type="protein sequence ID" value="CAB4560014.1"/>
    <property type="molecule type" value="Genomic_DNA"/>
</dbReference>
<organism evidence="2">
    <name type="scientific">freshwater metagenome</name>
    <dbReference type="NCBI Taxonomy" id="449393"/>
    <lineage>
        <taxon>unclassified sequences</taxon>
        <taxon>metagenomes</taxon>
        <taxon>ecological metagenomes</taxon>
    </lineage>
</organism>
<dbReference type="AlphaFoldDB" id="A0A6J6D9M1"/>
<feature type="transmembrane region" description="Helical" evidence="1">
    <location>
        <begin position="31"/>
        <end position="51"/>
    </location>
</feature>
<reference evidence="2" key="1">
    <citation type="submission" date="2020-05" db="EMBL/GenBank/DDBJ databases">
        <authorList>
            <person name="Chiriac C."/>
            <person name="Salcher M."/>
            <person name="Ghai R."/>
            <person name="Kavagutti S V."/>
        </authorList>
    </citation>
    <scope>NUCLEOTIDE SEQUENCE</scope>
</reference>
<feature type="transmembrane region" description="Helical" evidence="1">
    <location>
        <begin position="176"/>
        <end position="195"/>
    </location>
</feature>